<organism evidence="1 2">
    <name type="scientific">Paenibacillus pabuli</name>
    <dbReference type="NCBI Taxonomy" id="1472"/>
    <lineage>
        <taxon>Bacteria</taxon>
        <taxon>Bacillati</taxon>
        <taxon>Bacillota</taxon>
        <taxon>Bacilli</taxon>
        <taxon>Bacillales</taxon>
        <taxon>Paenibacillaceae</taxon>
        <taxon>Paenibacillus</taxon>
    </lineage>
</organism>
<reference evidence="1 2" key="1">
    <citation type="submission" date="2018-06" db="EMBL/GenBank/DDBJ databases">
        <title>Freshwater and sediment microbial communities from various areas in North America, analyzing microbe dynamics in response to fracking.</title>
        <authorList>
            <person name="Lamendella R."/>
        </authorList>
    </citation>
    <scope>NUCLEOTIDE SEQUENCE [LARGE SCALE GENOMIC DNA]</scope>
    <source>
        <strain evidence="1 2">NG-13</strain>
    </source>
</reference>
<evidence type="ECO:0000313" key="1">
    <source>
        <dbReference type="EMBL" id="RAI89536.1"/>
    </source>
</evidence>
<accession>A0ABX9BEP0</accession>
<proteinExistence type="predicted"/>
<dbReference type="RefSeq" id="WP_111620855.1">
    <property type="nucleotide sequence ID" value="NZ_QLLI01000014.1"/>
</dbReference>
<protein>
    <submittedName>
        <fullName evidence="1">Uncharacterized protein</fullName>
    </submittedName>
</protein>
<evidence type="ECO:0000313" key="2">
    <source>
        <dbReference type="Proteomes" id="UP000248827"/>
    </source>
</evidence>
<gene>
    <name evidence="1" type="ORF">DET54_1144</name>
</gene>
<sequence length="187" mass="21984">MFYRVNQSVPLTSTEKTRVKVSPAVRETVQELAQHLFFEKIAFTKADRNRYVDEQLIWQFIASAFNQDIDYRSSLNKFISNLEEVPAPVTELIERKIDFMDAAFRNWDQAKSKVLKKVHVGSLFQVVDHAIEHDWSEDYFGAWTESFFIERYSVHTAYGQLCQKGATSKEFIEKRFGIKREWTDPIT</sequence>
<comment type="caution">
    <text evidence="1">The sequence shown here is derived from an EMBL/GenBank/DDBJ whole genome shotgun (WGS) entry which is preliminary data.</text>
</comment>
<keyword evidence="2" id="KW-1185">Reference proteome</keyword>
<dbReference type="Proteomes" id="UP000248827">
    <property type="component" value="Unassembled WGS sequence"/>
</dbReference>
<name>A0ABX9BEP0_9BACL</name>
<dbReference type="EMBL" id="QLLI01000014">
    <property type="protein sequence ID" value="RAI89536.1"/>
    <property type="molecule type" value="Genomic_DNA"/>
</dbReference>